<sequence>MSDATVLVDVRNQVGHLVLNRPNGLNALSLEMIRVIEERLREWETDDGVQVVVLRANGEKAFCAGGDIRALYDSYAAGDELHRIYFDEEFALDRHLHDYPKPIVALMDGYVLGGGMGLAQGASIRVISERVRMAMPETAIGYFPDVGASHFLARLPHNVGLYMGLTGNQINAADALALGLADWHLPRERFGAFLDALDVLPWQQSAIAELDALLNEYAAKSLPDAELEGFYSTIERHFTYEGVNAILASLQRESDPHYQAWAQATRNTLESRSPLAVNVAFEALKRGQTLNQHQAFDLELHLVKQWLDRGDLLEGVRALIVDKDKEPRWKPARFEEVDQAKVAAFFDGFSAA</sequence>
<name>A0A917Q329_9PSED</name>
<organism evidence="5 6">
    <name type="scientific">Pseudomonas matsuisoli</name>
    <dbReference type="NCBI Taxonomy" id="1515666"/>
    <lineage>
        <taxon>Bacteria</taxon>
        <taxon>Pseudomonadati</taxon>
        <taxon>Pseudomonadota</taxon>
        <taxon>Gammaproteobacteria</taxon>
        <taxon>Pseudomonadales</taxon>
        <taxon>Pseudomonadaceae</taxon>
        <taxon>Pseudomonas</taxon>
    </lineage>
</organism>
<dbReference type="PANTHER" id="PTHR43176:SF3">
    <property type="entry name" value="3-HYDROXYISOBUTYRYL-COA HYDROLASE, MITOCHONDRIAL"/>
    <property type="match status" value="1"/>
</dbReference>
<dbReference type="InterPro" id="IPR045004">
    <property type="entry name" value="ECH_dom"/>
</dbReference>
<evidence type="ECO:0000259" key="4">
    <source>
        <dbReference type="Pfam" id="PF16113"/>
    </source>
</evidence>
<dbReference type="Gene3D" id="3.90.226.10">
    <property type="entry name" value="2-enoyl-CoA Hydratase, Chain A, domain 1"/>
    <property type="match status" value="1"/>
</dbReference>
<keyword evidence="3" id="KW-0378">Hydrolase</keyword>
<dbReference type="GO" id="GO:0006574">
    <property type="term" value="P:L-valine catabolic process"/>
    <property type="evidence" value="ECO:0007669"/>
    <property type="project" value="TreeGrafter"/>
</dbReference>
<reference evidence="5" key="1">
    <citation type="journal article" date="2014" name="Int. J. Syst. Evol. Microbiol.">
        <title>Complete genome sequence of Corynebacterium casei LMG S-19264T (=DSM 44701T), isolated from a smear-ripened cheese.</title>
        <authorList>
            <consortium name="US DOE Joint Genome Institute (JGI-PGF)"/>
            <person name="Walter F."/>
            <person name="Albersmeier A."/>
            <person name="Kalinowski J."/>
            <person name="Ruckert C."/>
        </authorList>
    </citation>
    <scope>NUCLEOTIDE SEQUENCE</scope>
    <source>
        <strain evidence="5">JCM 30078</strain>
    </source>
</reference>
<dbReference type="GO" id="GO:0003860">
    <property type="term" value="F:3-hydroxyisobutyryl-CoA hydrolase activity"/>
    <property type="evidence" value="ECO:0007669"/>
    <property type="project" value="UniProtKB-EC"/>
</dbReference>
<comment type="catalytic activity">
    <reaction evidence="1">
        <text>3-hydroxy-2-methylpropanoyl-CoA + H2O = 3-hydroxy-2-methylpropanoate + CoA + H(+)</text>
        <dbReference type="Rhea" id="RHEA:20888"/>
        <dbReference type="ChEBI" id="CHEBI:11805"/>
        <dbReference type="ChEBI" id="CHEBI:15377"/>
        <dbReference type="ChEBI" id="CHEBI:15378"/>
        <dbReference type="ChEBI" id="CHEBI:57287"/>
        <dbReference type="ChEBI" id="CHEBI:57340"/>
        <dbReference type="EC" id="3.1.2.4"/>
    </reaction>
</comment>
<proteinExistence type="predicted"/>
<evidence type="ECO:0000313" key="5">
    <source>
        <dbReference type="EMBL" id="GGK08895.1"/>
    </source>
</evidence>
<evidence type="ECO:0000256" key="3">
    <source>
        <dbReference type="ARBA" id="ARBA00022801"/>
    </source>
</evidence>
<dbReference type="Pfam" id="PF16113">
    <property type="entry name" value="ECH_2"/>
    <property type="match status" value="1"/>
</dbReference>
<dbReference type="Proteomes" id="UP000635983">
    <property type="component" value="Unassembled WGS sequence"/>
</dbReference>
<comment type="caution">
    <text evidence="5">The sequence shown here is derived from an EMBL/GenBank/DDBJ whole genome shotgun (WGS) entry which is preliminary data.</text>
</comment>
<dbReference type="EC" id="3.1.2.4" evidence="2"/>
<dbReference type="CDD" id="cd06558">
    <property type="entry name" value="crotonase-like"/>
    <property type="match status" value="1"/>
</dbReference>
<dbReference type="InterPro" id="IPR029045">
    <property type="entry name" value="ClpP/crotonase-like_dom_sf"/>
</dbReference>
<accession>A0A917Q329</accession>
<protein>
    <recommendedName>
        <fullName evidence="2">3-hydroxyisobutyryl-CoA hydrolase</fullName>
        <ecNumber evidence="2">3.1.2.4</ecNumber>
    </recommendedName>
</protein>
<feature type="domain" description="Enoyl-CoA hydratase/isomerase" evidence="4">
    <location>
        <begin position="14"/>
        <end position="346"/>
    </location>
</feature>
<dbReference type="NCBIfam" id="NF004127">
    <property type="entry name" value="PRK05617.1"/>
    <property type="match status" value="1"/>
</dbReference>
<evidence type="ECO:0000256" key="1">
    <source>
        <dbReference type="ARBA" id="ARBA00001709"/>
    </source>
</evidence>
<dbReference type="AlphaFoldDB" id="A0A917Q329"/>
<dbReference type="SUPFAM" id="SSF52096">
    <property type="entry name" value="ClpP/crotonase"/>
    <property type="match status" value="1"/>
</dbReference>
<keyword evidence="6" id="KW-1185">Reference proteome</keyword>
<dbReference type="EMBL" id="BMPO01000011">
    <property type="protein sequence ID" value="GGK08895.1"/>
    <property type="molecule type" value="Genomic_DNA"/>
</dbReference>
<dbReference type="RefSeq" id="WP_188985730.1">
    <property type="nucleotide sequence ID" value="NZ_BMPO01000011.1"/>
</dbReference>
<evidence type="ECO:0000256" key="2">
    <source>
        <dbReference type="ARBA" id="ARBA00011915"/>
    </source>
</evidence>
<dbReference type="PANTHER" id="PTHR43176">
    <property type="entry name" value="3-HYDROXYISOBUTYRYL-COA HYDROLASE-RELATED"/>
    <property type="match status" value="1"/>
</dbReference>
<reference evidence="5" key="2">
    <citation type="submission" date="2020-09" db="EMBL/GenBank/DDBJ databases">
        <authorList>
            <person name="Sun Q."/>
            <person name="Ohkuma M."/>
        </authorList>
    </citation>
    <scope>NUCLEOTIDE SEQUENCE</scope>
    <source>
        <strain evidence="5">JCM 30078</strain>
    </source>
</reference>
<evidence type="ECO:0000313" key="6">
    <source>
        <dbReference type="Proteomes" id="UP000635983"/>
    </source>
</evidence>
<gene>
    <name evidence="5" type="ORF">GCM10009304_38710</name>
</gene>
<dbReference type="InterPro" id="IPR032259">
    <property type="entry name" value="HIBYL-CoA-H"/>
</dbReference>